<comment type="caution">
    <text evidence="3">The sequence shown here is derived from an EMBL/GenBank/DDBJ whole genome shotgun (WGS) entry which is preliminary data.</text>
</comment>
<gene>
    <name evidence="3" type="ORF">CVO96_17080</name>
</gene>
<dbReference type="InterPro" id="IPR027417">
    <property type="entry name" value="P-loop_NTPase"/>
</dbReference>
<keyword evidence="4" id="KW-1185">Reference proteome</keyword>
<accession>A0A2K3UT20</accession>
<evidence type="ECO:0000313" key="3">
    <source>
        <dbReference type="EMBL" id="PNY79677.1"/>
    </source>
</evidence>
<evidence type="ECO:0000313" key="4">
    <source>
        <dbReference type="Proteomes" id="UP000236379"/>
    </source>
</evidence>
<dbReference type="SUPFAM" id="SSF46785">
    <property type="entry name" value="Winged helix' DNA-binding domain"/>
    <property type="match status" value="1"/>
</dbReference>
<evidence type="ECO:0000259" key="2">
    <source>
        <dbReference type="Pfam" id="PF09339"/>
    </source>
</evidence>
<dbReference type="GO" id="GO:0006355">
    <property type="term" value="P:regulation of DNA-templated transcription"/>
    <property type="evidence" value="ECO:0007669"/>
    <property type="project" value="InterPro"/>
</dbReference>
<dbReference type="AlphaFoldDB" id="A0A2K3UT20"/>
<feature type="domain" description="HTH iclR-type" evidence="2">
    <location>
        <begin position="606"/>
        <end position="650"/>
    </location>
</feature>
<name>A0A2K3UT20_9DEIO</name>
<evidence type="ECO:0000256" key="1">
    <source>
        <dbReference type="SAM" id="MobiDB-lite"/>
    </source>
</evidence>
<protein>
    <recommendedName>
        <fullName evidence="2">HTH iclR-type domain-containing protein</fullName>
    </recommendedName>
</protein>
<dbReference type="InterPro" id="IPR005471">
    <property type="entry name" value="Tscrpt_reg_IclR_N"/>
</dbReference>
<dbReference type="OrthoDB" id="9821748at2"/>
<dbReference type="GO" id="GO:0003677">
    <property type="term" value="F:DNA binding"/>
    <property type="evidence" value="ECO:0007669"/>
    <property type="project" value="InterPro"/>
</dbReference>
<dbReference type="EMBL" id="PPPD01000002">
    <property type="protein sequence ID" value="PNY79677.1"/>
    <property type="molecule type" value="Genomic_DNA"/>
</dbReference>
<feature type="region of interest" description="Disordered" evidence="1">
    <location>
        <begin position="519"/>
        <end position="538"/>
    </location>
</feature>
<dbReference type="Gene3D" id="1.10.10.10">
    <property type="entry name" value="Winged helix-like DNA-binding domain superfamily/Winged helix DNA-binding domain"/>
    <property type="match status" value="1"/>
</dbReference>
<organism evidence="3 4">
    <name type="scientific">Deinococcus koreensis</name>
    <dbReference type="NCBI Taxonomy" id="2054903"/>
    <lineage>
        <taxon>Bacteria</taxon>
        <taxon>Thermotogati</taxon>
        <taxon>Deinococcota</taxon>
        <taxon>Deinococci</taxon>
        <taxon>Deinococcales</taxon>
        <taxon>Deinococcaceae</taxon>
        <taxon>Deinococcus</taxon>
    </lineage>
</organism>
<dbReference type="InterPro" id="IPR036390">
    <property type="entry name" value="WH_DNA-bd_sf"/>
</dbReference>
<dbReference type="SUPFAM" id="SSF52540">
    <property type="entry name" value="P-loop containing nucleoside triphosphate hydrolases"/>
    <property type="match status" value="1"/>
</dbReference>
<dbReference type="Pfam" id="PF09339">
    <property type="entry name" value="HTH_IclR"/>
    <property type="match status" value="1"/>
</dbReference>
<dbReference type="InterPro" id="IPR036388">
    <property type="entry name" value="WH-like_DNA-bd_sf"/>
</dbReference>
<reference evidence="3 4" key="1">
    <citation type="submission" date="2018-01" db="EMBL/GenBank/DDBJ databases">
        <title>Deinococcus koreensis sp. nov., a radiation-resistant bacterium isolated from river water.</title>
        <authorList>
            <person name="Choi A."/>
        </authorList>
    </citation>
    <scope>NUCLEOTIDE SEQUENCE [LARGE SCALE GENOMIC DNA]</scope>
    <source>
        <strain evidence="3 4">SJW1-2</strain>
    </source>
</reference>
<proteinExistence type="predicted"/>
<dbReference type="Proteomes" id="UP000236379">
    <property type="component" value="Unassembled WGS sequence"/>
</dbReference>
<sequence length="674" mass="71378">MELSVRLPSFLGWLGYATLGLAQATSTAEAGPAGWWLLSAGGGAALAAGLWWTITAGRRRSALGDYLRPDRPARGYLGVTRSGAALRPDESRRCQHVLVTGRPAEVARRYLQPNLLLDAHDGVSVVIFDVSGAASTDAADLRPLLVPFTARHDVQVFAPFEAFTLRFPLLDGLGSAEEAAGLATALLGAPESDPSPEHRAQSALLEGLLLDAAARQGSLQQLLNLVQAGPDALGAHLARAEKGTRQRTHLYFSLRHEQQVGVAQTLTRILALFASDDLDRATSAGGTRRPGDGLDVGRALSGPVAIYLRLPAETGQSESGRALVRALQHVVLHDLLRAGSRLGGAPPQHVSVYLPLAGDADGQLPELPALLAPLRLTRVACHLPTLPPSAVPFGLDAALFGHTLTLGREVPSPGELRLADGRVSAVWLPALSERRAGRARNPLFEGARQTLTPASPQGLELTRDLVLQRLLSWRAAQVVRPALHPGAPPAAEAAIPPVAPDPGELLGWVDEMLATRTPWQSQDQQLRPSGEVPAPSTPQLARWSQAGWLDVPAAGGSPLLTPAGLSLLGESRRAAIEARLLPEEAPVPVAPTPPDDPGFDNPVEARQLRLLALLAEHRDLTPAQIVSMTSLPETTVRRDLGVLEESGQVESARVAGKRRYRLRPNEASGAADSS</sequence>